<dbReference type="Proteomes" id="UP000423396">
    <property type="component" value="Chromosome"/>
</dbReference>
<keyword evidence="3" id="KW-1185">Reference proteome</keyword>
<sequence>MRELQVCGVDDGYFPLEFKGGKGKTVLLSSKYNGKRLIGIDFDLILVDGDDGTSKLRNILEGCEVVFTDGITLGGFNYLDPEELRNYGINYIIFYSRIPDIKDVTHALLKHFSGDKRTSIILNVLENLVLLPTKKGNVYISTNLSLPYASKLISYYQIYVKEPEPLRTAHTIASSLSRFLLTKKLLT</sequence>
<dbReference type="RefSeq" id="WP_156005076.1">
    <property type="nucleotide sequence ID" value="NZ_CP045483.1"/>
</dbReference>
<protein>
    <recommendedName>
        <fullName evidence="1">UPF0215 protein D1868_01855</fullName>
    </recommendedName>
</protein>
<evidence type="ECO:0000256" key="1">
    <source>
        <dbReference type="HAMAP-Rule" id="MF_00582"/>
    </source>
</evidence>
<proteinExistence type="inferred from homology"/>
<accession>A0A650CLW9</accession>
<dbReference type="PANTHER" id="PTHR39518:SF2">
    <property type="entry name" value="UPF0215 PROTEIN MJ1150"/>
    <property type="match status" value="1"/>
</dbReference>
<dbReference type="InterPro" id="IPR002802">
    <property type="entry name" value="Endo_dU"/>
</dbReference>
<dbReference type="PANTHER" id="PTHR39518">
    <property type="entry name" value="UPF0215 PROTEIN MJ1150"/>
    <property type="match status" value="1"/>
</dbReference>
<dbReference type="Gene3D" id="3.30.2170.10">
    <property type="entry name" value="archaeoglobus fulgidus dsm 4304 superfamily"/>
    <property type="match status" value="1"/>
</dbReference>
<dbReference type="HAMAP" id="MF_00582">
    <property type="entry name" value="UPF0215"/>
    <property type="match status" value="1"/>
</dbReference>
<dbReference type="GeneID" id="42797778"/>
<dbReference type="PIRSF" id="PIRSF006380">
    <property type="entry name" value="UCP006380"/>
    <property type="match status" value="1"/>
</dbReference>
<dbReference type="KEGG" id="sazo:D1868_01855"/>
<gene>
    <name evidence="2" type="ORF">D1868_01855</name>
</gene>
<evidence type="ECO:0000313" key="2">
    <source>
        <dbReference type="EMBL" id="QGR18856.1"/>
    </source>
</evidence>
<name>A0A650CLW9_9CREN</name>
<comment type="similarity">
    <text evidence="1">Belongs to the UPF0215 family.</text>
</comment>
<reference evidence="2 3" key="1">
    <citation type="submission" date="2019-10" db="EMBL/GenBank/DDBJ databases">
        <title>Genome Sequences from Six Type Strain Members of the Archaeal Family Sulfolobaceae: Acidianus ambivalens, Acidianus infernus, Metallosphaera prunae, Stygiolobus azoricus, Sulfolobus metallicus, and Sulfurisphaera ohwakuensis.</title>
        <authorList>
            <person name="Counts J.A."/>
            <person name="Kelly R.M."/>
        </authorList>
    </citation>
    <scope>NUCLEOTIDE SEQUENCE [LARGE SCALE GENOMIC DNA]</scope>
    <source>
        <strain evidence="2 3">FC6</strain>
    </source>
</reference>
<organism evidence="2 3">
    <name type="scientific">Stygiolobus azoricus</name>
    <dbReference type="NCBI Taxonomy" id="41675"/>
    <lineage>
        <taxon>Archaea</taxon>
        <taxon>Thermoproteota</taxon>
        <taxon>Thermoprotei</taxon>
        <taxon>Sulfolobales</taxon>
        <taxon>Sulfolobaceae</taxon>
        <taxon>Stygiolobus</taxon>
    </lineage>
</organism>
<dbReference type="AlphaFoldDB" id="A0A650CLW9"/>
<dbReference type="Pfam" id="PF01949">
    <property type="entry name" value="Endo_dU"/>
    <property type="match status" value="1"/>
</dbReference>
<evidence type="ECO:0000313" key="3">
    <source>
        <dbReference type="Proteomes" id="UP000423396"/>
    </source>
</evidence>
<dbReference type="EMBL" id="CP045483">
    <property type="protein sequence ID" value="QGR18856.1"/>
    <property type="molecule type" value="Genomic_DNA"/>
</dbReference>
<dbReference type="OrthoDB" id="15207at2157"/>